<evidence type="ECO:0000313" key="3">
    <source>
        <dbReference type="EMBL" id="UOR07687.1"/>
    </source>
</evidence>
<dbReference type="InterPro" id="IPR016024">
    <property type="entry name" value="ARM-type_fold"/>
</dbReference>
<dbReference type="SUPFAM" id="SSF48371">
    <property type="entry name" value="ARM repeat"/>
    <property type="match status" value="1"/>
</dbReference>
<keyword evidence="1" id="KW-1133">Transmembrane helix</keyword>
<name>A0A8T9T1I2_9BACT</name>
<organism evidence="3 4">
    <name type="scientific">Hymenobacter aerilatus</name>
    <dbReference type="NCBI Taxonomy" id="2932251"/>
    <lineage>
        <taxon>Bacteria</taxon>
        <taxon>Pseudomonadati</taxon>
        <taxon>Bacteroidota</taxon>
        <taxon>Cytophagia</taxon>
        <taxon>Cytophagales</taxon>
        <taxon>Hymenobacteraceae</taxon>
        <taxon>Hymenobacter</taxon>
    </lineage>
</organism>
<evidence type="ECO:0000313" key="4">
    <source>
        <dbReference type="Proteomes" id="UP000829925"/>
    </source>
</evidence>
<dbReference type="RefSeq" id="WP_245097626.1">
    <property type="nucleotide sequence ID" value="NZ_CP095053.1"/>
</dbReference>
<dbReference type="EMBL" id="CP095053">
    <property type="protein sequence ID" value="UOR07687.1"/>
    <property type="molecule type" value="Genomic_DNA"/>
</dbReference>
<dbReference type="Gene3D" id="1.25.10.10">
    <property type="entry name" value="Leucine-rich Repeat Variant"/>
    <property type="match status" value="1"/>
</dbReference>
<dbReference type="Pfam" id="PF13490">
    <property type="entry name" value="zf-HC2"/>
    <property type="match status" value="1"/>
</dbReference>
<feature type="domain" description="Putative zinc-finger" evidence="2">
    <location>
        <begin position="14"/>
        <end position="48"/>
    </location>
</feature>
<gene>
    <name evidence="3" type="ORF">MUN82_00715</name>
</gene>
<protein>
    <submittedName>
        <fullName evidence="3">HEAT repeat domain-containing protein</fullName>
    </submittedName>
</protein>
<feature type="transmembrane region" description="Helical" evidence="1">
    <location>
        <begin position="116"/>
        <end position="137"/>
    </location>
</feature>
<dbReference type="Proteomes" id="UP000829925">
    <property type="component" value="Chromosome"/>
</dbReference>
<keyword evidence="1" id="KW-0812">Transmembrane</keyword>
<sequence length="284" mass="29946">MLDNINPSLSTPECTALEPLLADYAAQALPPADRARVAAHLLQCPNCQARVAQYATLLDAFEDQPLAMPPLALRDNFLAMLEAEKALLPSAPTVSLPAEAPSVPLHRSAVANTNGLWLRIAASVALLAIGTVLGLLLNRPAAPVVATAPAKEAQNLAAQLTAATQQPATASQRIQLVSDAPSGTRPGDPTVLVLINTLNADPNPNVRLAAAEALYRLRADSLVGPALIQALPVQTDPNVQITLIELLVKLRDKQAVPQLRRLSQRPDALPAVRDQAKQGVSLLI</sequence>
<dbReference type="AlphaFoldDB" id="A0A8T9T1I2"/>
<proteinExistence type="predicted"/>
<evidence type="ECO:0000259" key="2">
    <source>
        <dbReference type="Pfam" id="PF13490"/>
    </source>
</evidence>
<dbReference type="InterPro" id="IPR011989">
    <property type="entry name" value="ARM-like"/>
</dbReference>
<reference evidence="3 4" key="1">
    <citation type="submission" date="2022-04" db="EMBL/GenBank/DDBJ databases">
        <title>Hymenobacter sp. isolated from the air.</title>
        <authorList>
            <person name="Won M."/>
            <person name="Lee C.-M."/>
            <person name="Woen H.-Y."/>
            <person name="Kwon S.-W."/>
        </authorList>
    </citation>
    <scope>NUCLEOTIDE SEQUENCE [LARGE SCALE GENOMIC DNA]</scope>
    <source>
        <strain evidence="4">5413 J-13</strain>
    </source>
</reference>
<dbReference type="InterPro" id="IPR027383">
    <property type="entry name" value="Znf_put"/>
</dbReference>
<accession>A0A8T9T1I2</accession>
<dbReference type="Gene3D" id="1.10.10.1320">
    <property type="entry name" value="Anti-sigma factor, zinc-finger domain"/>
    <property type="match status" value="1"/>
</dbReference>
<keyword evidence="1" id="KW-0472">Membrane</keyword>
<keyword evidence="4" id="KW-1185">Reference proteome</keyword>
<dbReference type="KEGG" id="haei:MUN82_00715"/>
<dbReference type="InterPro" id="IPR041916">
    <property type="entry name" value="Anti_sigma_zinc_sf"/>
</dbReference>
<evidence type="ECO:0000256" key="1">
    <source>
        <dbReference type="SAM" id="Phobius"/>
    </source>
</evidence>